<accession>A0A1D1V0J4</accession>
<feature type="domain" description="Protein kinase" evidence="6">
    <location>
        <begin position="627"/>
        <end position="809"/>
    </location>
</feature>
<evidence type="ECO:0000256" key="5">
    <source>
        <dbReference type="SAM" id="MobiDB-lite"/>
    </source>
</evidence>
<evidence type="ECO:0000256" key="2">
    <source>
        <dbReference type="ARBA" id="ARBA00022741"/>
    </source>
</evidence>
<feature type="binding site" evidence="4">
    <location>
        <position position="656"/>
    </location>
    <ligand>
        <name>ATP</name>
        <dbReference type="ChEBI" id="CHEBI:30616"/>
    </ligand>
</feature>
<dbReference type="Pfam" id="PF00069">
    <property type="entry name" value="Pkinase"/>
    <property type="match status" value="1"/>
</dbReference>
<feature type="compositionally biased region" description="Basic and acidic residues" evidence="5">
    <location>
        <begin position="349"/>
        <end position="360"/>
    </location>
</feature>
<feature type="compositionally biased region" description="Basic residues" evidence="5">
    <location>
        <begin position="550"/>
        <end position="559"/>
    </location>
</feature>
<dbReference type="InterPro" id="IPR050235">
    <property type="entry name" value="CK1_Ser-Thr_kinase"/>
</dbReference>
<evidence type="ECO:0000256" key="1">
    <source>
        <dbReference type="ARBA" id="ARBA00012513"/>
    </source>
</evidence>
<reference evidence="7 8" key="1">
    <citation type="journal article" date="2016" name="Nat. Commun.">
        <title>Extremotolerant tardigrade genome and improved radiotolerance of human cultured cells by tardigrade-unique protein.</title>
        <authorList>
            <person name="Hashimoto T."/>
            <person name="Horikawa D.D."/>
            <person name="Saito Y."/>
            <person name="Kuwahara H."/>
            <person name="Kozuka-Hata H."/>
            <person name="Shin-I T."/>
            <person name="Minakuchi Y."/>
            <person name="Ohishi K."/>
            <person name="Motoyama A."/>
            <person name="Aizu T."/>
            <person name="Enomoto A."/>
            <person name="Kondo K."/>
            <person name="Tanaka S."/>
            <person name="Hara Y."/>
            <person name="Koshikawa S."/>
            <person name="Sagara H."/>
            <person name="Miura T."/>
            <person name="Yokobori S."/>
            <person name="Miyagawa K."/>
            <person name="Suzuki Y."/>
            <person name="Kubo T."/>
            <person name="Oyama M."/>
            <person name="Kohara Y."/>
            <person name="Fujiyama A."/>
            <person name="Arakawa K."/>
            <person name="Katayama T."/>
            <person name="Toyoda A."/>
            <person name="Kunieda T."/>
        </authorList>
    </citation>
    <scope>NUCLEOTIDE SEQUENCE [LARGE SCALE GENOMIC DNA]</scope>
    <source>
        <strain evidence="7 8">YOKOZUNA-1</strain>
    </source>
</reference>
<dbReference type="OrthoDB" id="10625630at2759"/>
<feature type="compositionally biased region" description="Basic and acidic residues" evidence="5">
    <location>
        <begin position="489"/>
        <end position="503"/>
    </location>
</feature>
<feature type="region of interest" description="Disordered" evidence="5">
    <location>
        <begin position="199"/>
        <end position="286"/>
    </location>
</feature>
<proteinExistence type="predicted"/>
<dbReference type="InterPro" id="IPR000719">
    <property type="entry name" value="Prot_kinase_dom"/>
</dbReference>
<feature type="compositionally biased region" description="Polar residues" evidence="5">
    <location>
        <begin position="173"/>
        <end position="182"/>
    </location>
</feature>
<keyword evidence="8" id="KW-1185">Reference proteome</keyword>
<keyword evidence="3 4" id="KW-0067">ATP-binding</keyword>
<dbReference type="AlphaFoldDB" id="A0A1D1V0J4"/>
<feature type="compositionally biased region" description="Polar residues" evidence="5">
    <location>
        <begin position="235"/>
        <end position="244"/>
    </location>
</feature>
<feature type="region of interest" description="Disordered" evidence="5">
    <location>
        <begin position="1"/>
        <end position="182"/>
    </location>
</feature>
<feature type="compositionally biased region" description="Basic residues" evidence="5">
    <location>
        <begin position="131"/>
        <end position="146"/>
    </location>
</feature>
<dbReference type="GO" id="GO:0005524">
    <property type="term" value="F:ATP binding"/>
    <property type="evidence" value="ECO:0007669"/>
    <property type="project" value="UniProtKB-UniRule"/>
</dbReference>
<gene>
    <name evidence="7" type="primary">RvY_06140-1</name>
    <name evidence="7" type="synonym">RvY_06140.1</name>
    <name evidence="7" type="ORF">RvY_06140</name>
</gene>
<dbReference type="InterPro" id="IPR011009">
    <property type="entry name" value="Kinase-like_dom_sf"/>
</dbReference>
<feature type="compositionally biased region" description="Basic residues" evidence="5">
    <location>
        <begin position="576"/>
        <end position="585"/>
    </location>
</feature>
<dbReference type="EMBL" id="BDGG01000002">
    <property type="protein sequence ID" value="GAU94350.1"/>
    <property type="molecule type" value="Genomic_DNA"/>
</dbReference>
<feature type="compositionally biased region" description="Basic residues" evidence="5">
    <location>
        <begin position="83"/>
        <end position="94"/>
    </location>
</feature>
<feature type="compositionally biased region" description="Basic residues" evidence="5">
    <location>
        <begin position="224"/>
        <end position="234"/>
    </location>
</feature>
<evidence type="ECO:0000256" key="3">
    <source>
        <dbReference type="ARBA" id="ARBA00022840"/>
    </source>
</evidence>
<dbReference type="PROSITE" id="PS50011">
    <property type="entry name" value="PROTEIN_KINASE_DOM"/>
    <property type="match status" value="1"/>
</dbReference>
<dbReference type="STRING" id="947166.A0A1D1V0J4"/>
<dbReference type="GO" id="GO:0004674">
    <property type="term" value="F:protein serine/threonine kinase activity"/>
    <property type="evidence" value="ECO:0007669"/>
    <property type="project" value="UniProtKB-EC"/>
</dbReference>
<evidence type="ECO:0000313" key="8">
    <source>
        <dbReference type="Proteomes" id="UP000186922"/>
    </source>
</evidence>
<evidence type="ECO:0000256" key="4">
    <source>
        <dbReference type="PROSITE-ProRule" id="PRU10141"/>
    </source>
</evidence>
<feature type="compositionally biased region" description="Polar residues" evidence="5">
    <location>
        <begin position="414"/>
        <end position="428"/>
    </location>
</feature>
<organism evidence="7 8">
    <name type="scientific">Ramazzottius varieornatus</name>
    <name type="common">Water bear</name>
    <name type="synonym">Tardigrade</name>
    <dbReference type="NCBI Taxonomy" id="947166"/>
    <lineage>
        <taxon>Eukaryota</taxon>
        <taxon>Metazoa</taxon>
        <taxon>Ecdysozoa</taxon>
        <taxon>Tardigrada</taxon>
        <taxon>Eutardigrada</taxon>
        <taxon>Parachela</taxon>
        <taxon>Hypsibioidea</taxon>
        <taxon>Ramazzottiidae</taxon>
        <taxon>Ramazzottius</taxon>
    </lineage>
</organism>
<dbReference type="EC" id="2.7.11.1" evidence="1"/>
<dbReference type="SUPFAM" id="SSF56112">
    <property type="entry name" value="Protein kinase-like (PK-like)"/>
    <property type="match status" value="1"/>
</dbReference>
<feature type="compositionally biased region" description="Basic residues" evidence="5">
    <location>
        <begin position="472"/>
        <end position="488"/>
    </location>
</feature>
<feature type="region of interest" description="Disordered" evidence="5">
    <location>
        <begin position="300"/>
        <end position="609"/>
    </location>
</feature>
<dbReference type="PROSITE" id="PS00108">
    <property type="entry name" value="PROTEIN_KINASE_ST"/>
    <property type="match status" value="1"/>
</dbReference>
<dbReference type="SMART" id="SM00220">
    <property type="entry name" value="S_TKc"/>
    <property type="match status" value="1"/>
</dbReference>
<feature type="compositionally biased region" description="Basic and acidic residues" evidence="5">
    <location>
        <begin position="1"/>
        <end position="17"/>
    </location>
</feature>
<dbReference type="Gene3D" id="1.10.510.10">
    <property type="entry name" value="Transferase(Phosphotransferase) domain 1"/>
    <property type="match status" value="1"/>
</dbReference>
<dbReference type="Proteomes" id="UP000186922">
    <property type="component" value="Unassembled WGS sequence"/>
</dbReference>
<sequence length="809" mass="89773">MRDPVEDQSDETSKVQRETVGSASRPRSSRRSKSRPSDKGNPSKLPQSITQRIEEVPVVKNDQTVQRGSNGAVEGCTKDQQSHHVKHVKRKKDKAKTGVSDEEAPLDRMLNSAPEDENILPSSTPDNAVGKARRRHSLKARPKTAKNRKDEAEARGTTGGSPVVDNGILSHSPPGTSAATTETILLPLVKVDVANLTAGKEKKATATPNEQDEAESNEVGRRVDKPRRKSKAKTRASNSPNENVVNAEHIPLKSHVPVIEEPQEEEITDKARTTNRQRFRPGQMAGPTAVLVELTELPTKSSAVFPPDNPFEEAEETEQAERKVKKHEKEKHRKKTKDGTSEGGLHRAGSAEKTEHEPLKPPRPPLILSPSDAAVFQRPEPPPELGPTQKRPPTVHRKVPQTALLMGLTRKNKVTPSDPSTLKRSTSETSDEALLLPTAQPSGSAEELIDEETKSHDETNAVTAEDSTVSGHKSHKHKKDKKTRRHKSRSEIKKDKSPEKSLLKSEALTLPSVEAVEQRVEKDEPEADMAPLVTAENNEDEEDDHDSAQKKGKKKKKKKRDEDSGQMNAEDDNAAGKKRKKKKKPRDTTQDDSRGVANEAAKNMEPTESEAARLADELYGKAVGNFFILEDVLGKGGFGEARRGKHITTGKKYAIKLERTNDGNESLADEYKIYQILGNHNGFPKCYYFGVGPKNSNALVMDLLGPSLEDYFRAMDRQWSLKTVCLVALQILERIEYVHSKGFVYSDIKPENFLVGLPEEHQDSTVFLIDFGLAQQFKDKDTGKYCYDENLKTHPVGTMRYVVFAFANF</sequence>
<feature type="compositionally biased region" description="Polar residues" evidence="5">
    <location>
        <begin position="460"/>
        <end position="471"/>
    </location>
</feature>
<protein>
    <recommendedName>
        <fullName evidence="1">non-specific serine/threonine protein kinase</fullName>
        <ecNumber evidence="1">2.7.11.1</ecNumber>
    </recommendedName>
</protein>
<dbReference type="PANTHER" id="PTHR11909">
    <property type="entry name" value="CASEIN KINASE-RELATED"/>
    <property type="match status" value="1"/>
</dbReference>
<evidence type="ECO:0000259" key="6">
    <source>
        <dbReference type="PROSITE" id="PS50011"/>
    </source>
</evidence>
<evidence type="ECO:0000313" key="7">
    <source>
        <dbReference type="EMBL" id="GAU94350.1"/>
    </source>
</evidence>
<name>A0A1D1V0J4_RAMVA</name>
<dbReference type="PROSITE" id="PS00107">
    <property type="entry name" value="PROTEIN_KINASE_ATP"/>
    <property type="match status" value="1"/>
</dbReference>
<comment type="caution">
    <text evidence="7">The sequence shown here is derived from an EMBL/GenBank/DDBJ whole genome shotgun (WGS) entry which is preliminary data.</text>
</comment>
<dbReference type="InterPro" id="IPR017441">
    <property type="entry name" value="Protein_kinase_ATP_BS"/>
</dbReference>
<feature type="compositionally biased region" description="Basic residues" evidence="5">
    <location>
        <begin position="323"/>
        <end position="336"/>
    </location>
</feature>
<dbReference type="InterPro" id="IPR008271">
    <property type="entry name" value="Ser/Thr_kinase_AS"/>
</dbReference>
<keyword evidence="2 4" id="KW-0547">Nucleotide-binding</keyword>